<dbReference type="PANTHER" id="PTHR18640">
    <property type="entry name" value="SOLUTE CARRIER FAMILY 10 MEMBER 7"/>
    <property type="match status" value="1"/>
</dbReference>
<feature type="transmembrane region" description="Helical" evidence="2">
    <location>
        <begin position="181"/>
        <end position="201"/>
    </location>
</feature>
<keyword evidence="2" id="KW-1133">Transmembrane helix</keyword>
<dbReference type="Gene3D" id="1.20.1530.20">
    <property type="match status" value="1"/>
</dbReference>
<reference evidence="4" key="1">
    <citation type="submission" date="2025-08" db="UniProtKB">
        <authorList>
            <consortium name="RefSeq"/>
        </authorList>
    </citation>
    <scope>IDENTIFICATION</scope>
    <source>
        <strain evidence="4">USDA-PBARC FA_bdor</strain>
        <tissue evidence="4">Whole organism</tissue>
    </source>
</reference>
<feature type="transmembrane region" description="Helical" evidence="2">
    <location>
        <begin position="52"/>
        <end position="70"/>
    </location>
</feature>
<feature type="transmembrane region" description="Helical" evidence="2">
    <location>
        <begin position="147"/>
        <end position="169"/>
    </location>
</feature>
<evidence type="ECO:0000256" key="1">
    <source>
        <dbReference type="ARBA" id="ARBA00006528"/>
    </source>
</evidence>
<gene>
    <name evidence="4" type="primary">LOC105265812</name>
</gene>
<dbReference type="Proteomes" id="UP000694866">
    <property type="component" value="Unplaced"/>
</dbReference>
<accession>A0A9R1T2S2</accession>
<feature type="transmembrane region" description="Helical" evidence="2">
    <location>
        <begin position="82"/>
        <end position="108"/>
    </location>
</feature>
<dbReference type="InterPro" id="IPR038770">
    <property type="entry name" value="Na+/solute_symporter_sf"/>
</dbReference>
<sequence length="339" mass="37369">MPVENQKKFKHRNGRELWNRYGYFVLMLLCMFLASIQPNMGSANEYINGHILVWYIAVPLTYLEAGLICSPRSLYSAARNGYLLCFILAFIYVLMPLLARVGSCLLVFANVNTWLLKGMEVFYCMPPPLSVSLVLTRLSDADMSTSVVTTLVSHFVGILVSPLLLYLMLGASTSLLVGVNLQEIACSTLVPFGVGLTFQMAFNNLHEKFRTSWFPQVLLLVSAYHWFSEAVTADSSALQAVDILLCVLIDMGFLYYSSACLGQILITGICWSLCSRWLSKAILMASLYTIMHKSVGLGGWILRGAYHGSAHGAAVNLPLAILPVAQLLLGSLLACWMAP</sequence>
<dbReference type="GeneID" id="105265812"/>
<dbReference type="Pfam" id="PF13593">
    <property type="entry name" value="SBF_like"/>
    <property type="match status" value="1"/>
</dbReference>
<protein>
    <submittedName>
        <fullName evidence="4">Sodium/bile acid cotransporter 7 isoform X1</fullName>
    </submittedName>
</protein>
<dbReference type="AlphaFoldDB" id="A0A9R1T2S2"/>
<dbReference type="PANTHER" id="PTHR18640:SF5">
    <property type="entry name" value="SODIUM_BILE ACID COTRANSPORTER 7"/>
    <property type="match status" value="1"/>
</dbReference>
<organism evidence="3 4">
    <name type="scientific">Fopius arisanus</name>
    <dbReference type="NCBI Taxonomy" id="64838"/>
    <lineage>
        <taxon>Eukaryota</taxon>
        <taxon>Metazoa</taxon>
        <taxon>Ecdysozoa</taxon>
        <taxon>Arthropoda</taxon>
        <taxon>Hexapoda</taxon>
        <taxon>Insecta</taxon>
        <taxon>Pterygota</taxon>
        <taxon>Neoptera</taxon>
        <taxon>Endopterygota</taxon>
        <taxon>Hymenoptera</taxon>
        <taxon>Apocrita</taxon>
        <taxon>Ichneumonoidea</taxon>
        <taxon>Braconidae</taxon>
        <taxon>Opiinae</taxon>
        <taxon>Fopius</taxon>
    </lineage>
</organism>
<dbReference type="OrthoDB" id="188035at2759"/>
<feature type="transmembrane region" description="Helical" evidence="2">
    <location>
        <begin position="281"/>
        <end position="302"/>
    </location>
</feature>
<evidence type="ECO:0000313" key="4">
    <source>
        <dbReference type="RefSeq" id="XP_011301847.1"/>
    </source>
</evidence>
<feature type="transmembrane region" description="Helical" evidence="2">
    <location>
        <begin position="314"/>
        <end position="338"/>
    </location>
</feature>
<proteinExistence type="inferred from homology"/>
<feature type="transmembrane region" description="Helical" evidence="2">
    <location>
        <begin position="253"/>
        <end position="274"/>
    </location>
</feature>
<dbReference type="RefSeq" id="XP_011301847.1">
    <property type="nucleotide sequence ID" value="XM_011303545.1"/>
</dbReference>
<keyword evidence="2" id="KW-0812">Transmembrane</keyword>
<evidence type="ECO:0000313" key="3">
    <source>
        <dbReference type="Proteomes" id="UP000694866"/>
    </source>
</evidence>
<dbReference type="InterPro" id="IPR016833">
    <property type="entry name" value="Put_Na-Bile_cotransptr"/>
</dbReference>
<dbReference type="GO" id="GO:0005886">
    <property type="term" value="C:plasma membrane"/>
    <property type="evidence" value="ECO:0007669"/>
    <property type="project" value="TreeGrafter"/>
</dbReference>
<feature type="transmembrane region" description="Helical" evidence="2">
    <location>
        <begin position="21"/>
        <end position="40"/>
    </location>
</feature>
<comment type="similarity">
    <text evidence="1">Belongs to the bile acid:sodium symporter (BASS) (TC 2.A.28) family.</text>
</comment>
<evidence type="ECO:0000256" key="2">
    <source>
        <dbReference type="SAM" id="Phobius"/>
    </source>
</evidence>
<keyword evidence="2" id="KW-0472">Membrane</keyword>
<dbReference type="KEGG" id="fas:105265812"/>
<name>A0A9R1T2S2_9HYME</name>
<keyword evidence="3" id="KW-1185">Reference proteome</keyword>